<accession>A0A0M0J884</accession>
<proteinExistence type="predicted"/>
<reference evidence="3" key="1">
    <citation type="journal article" date="2015" name="PLoS Genet.">
        <title>Genome Sequence and Transcriptome Analyses of Chrysochromulina tobin: Metabolic Tools for Enhanced Algal Fitness in the Prominent Order Prymnesiales (Haptophyceae).</title>
        <authorList>
            <person name="Hovde B.T."/>
            <person name="Deodato C.R."/>
            <person name="Hunsperger H.M."/>
            <person name="Ryken S.A."/>
            <person name="Yost W."/>
            <person name="Jha R.K."/>
            <person name="Patterson J."/>
            <person name="Monnat R.J. Jr."/>
            <person name="Barlow S.B."/>
            <person name="Starkenburg S.R."/>
            <person name="Cattolico R.A."/>
        </authorList>
    </citation>
    <scope>NUCLEOTIDE SEQUENCE</scope>
    <source>
        <strain evidence="3">CCMP291</strain>
    </source>
</reference>
<comment type="caution">
    <text evidence="2">The sequence shown here is derived from an EMBL/GenBank/DDBJ whole genome shotgun (WGS) entry which is preliminary data.</text>
</comment>
<evidence type="ECO:0000313" key="2">
    <source>
        <dbReference type="EMBL" id="KOO22804.1"/>
    </source>
</evidence>
<evidence type="ECO:0000256" key="1">
    <source>
        <dbReference type="SAM" id="Phobius"/>
    </source>
</evidence>
<organism evidence="2 3">
    <name type="scientific">Chrysochromulina tobinii</name>
    <dbReference type="NCBI Taxonomy" id="1460289"/>
    <lineage>
        <taxon>Eukaryota</taxon>
        <taxon>Haptista</taxon>
        <taxon>Haptophyta</taxon>
        <taxon>Prymnesiophyceae</taxon>
        <taxon>Prymnesiales</taxon>
        <taxon>Chrysochromulinaceae</taxon>
        <taxon>Chrysochromulina</taxon>
    </lineage>
</organism>
<dbReference type="InterPro" id="IPR052055">
    <property type="entry name" value="Hepadnavirus_pol/RT"/>
</dbReference>
<keyword evidence="1" id="KW-0812">Transmembrane</keyword>
<dbReference type="PANTHER" id="PTHR33050:SF7">
    <property type="entry name" value="RIBONUCLEASE H"/>
    <property type="match status" value="1"/>
</dbReference>
<keyword evidence="1" id="KW-0472">Membrane</keyword>
<feature type="transmembrane region" description="Helical" evidence="1">
    <location>
        <begin position="657"/>
        <end position="686"/>
    </location>
</feature>
<protein>
    <recommendedName>
        <fullName evidence="4">Reverse transcriptase domain-containing protein</fullName>
    </recommendedName>
</protein>
<feature type="transmembrane region" description="Helical" evidence="1">
    <location>
        <begin position="362"/>
        <end position="382"/>
    </location>
</feature>
<gene>
    <name evidence="2" type="ORF">Ctob_000633</name>
</gene>
<dbReference type="AlphaFoldDB" id="A0A0M0J884"/>
<evidence type="ECO:0000313" key="3">
    <source>
        <dbReference type="Proteomes" id="UP000037460"/>
    </source>
</evidence>
<keyword evidence="3" id="KW-1185">Reference proteome</keyword>
<evidence type="ECO:0008006" key="4">
    <source>
        <dbReference type="Google" id="ProtNLM"/>
    </source>
</evidence>
<dbReference type="Proteomes" id="UP000037460">
    <property type="component" value="Unassembled WGS sequence"/>
</dbReference>
<dbReference type="EMBL" id="JWZX01003249">
    <property type="protein sequence ID" value="KOO22804.1"/>
    <property type="molecule type" value="Genomic_DNA"/>
</dbReference>
<dbReference type="PANTHER" id="PTHR33050">
    <property type="entry name" value="REVERSE TRANSCRIPTASE DOMAIN-CONTAINING PROTEIN"/>
    <property type="match status" value="1"/>
</dbReference>
<keyword evidence="1" id="KW-1133">Transmembrane helix</keyword>
<name>A0A0M0J884_9EUKA</name>
<sequence length="773" mass="87176">MFKWARVVYSEGACALPGVSIKFDRFIPAMWKAVRLGFVQAQHAEFVHLGLRWGFEVGLHPGRVLGHRFFKNYESSTAEAARARVTDATEARVAAGKTMDLGAVLPDTLSILKQVFPAAYIFPMGATAKPLEPTKLRPTDDHTRTGLNAACNMAGPPTLSYSLDAYAEMGRRFLPGFAAHVTDVEAAFPMLPFAPWVWPFMFHRFYPSKGDPRTLHLYVHTTGDFGTRGMPGVFKIFFVDVVMNMARAAQTLTLPMTVYVDDLCGTGPVAKAVTRRVVKFQGWAEDVVGVTFKVIKDKTASQVQLFVGLWWDSFEGTRTLEERKLIQYMDMLLAFSLRKTLSLRERQTVAGRMQRAVLTMPPGASCLLANIFLLMVGLSVAWQKRRTTRKERQDYRFFYDVLQANYGRGYYTTDRFQEGPTVFSDASRSKMYSGGGWCSSWGPFDYWTYGTAAAKKPIDFLEGDTMICSVETQGPTWAKRLVQYKMDNQSFQKSAVKGWSRAERLNLLLKRLFVLQIVATVQYPRASLYAGLPVDFFEAVDELMHNRLAPGSMAKVDIAFERYWKPVAAEHGWDEIITTDDPERGGKMATFVLSMLDNTALVADSIGTYVWALRWKMKLSHQADPVLGVMHWQDFMRSVRVKAHVPHEPRRAVPLRLILAIIASINVAVHWEVQFAFFLVVMLFTFSRSECPCPKAFTGPHGWDPNKHWMVRDIVIRCVSGVYVLAVRFKSIKLPSSRTGALNDPKLVETIASMSHKEKRLGAALIGPSSHRR</sequence>